<dbReference type="GO" id="GO:0043546">
    <property type="term" value="F:molybdopterin cofactor binding"/>
    <property type="evidence" value="ECO:0007669"/>
    <property type="project" value="InterPro"/>
</dbReference>
<dbReference type="Gene3D" id="2.40.40.20">
    <property type="match status" value="1"/>
</dbReference>
<dbReference type="Pfam" id="PF00384">
    <property type="entry name" value="Molybdopterin"/>
    <property type="match status" value="1"/>
</dbReference>
<dbReference type="Gene3D" id="3.40.228.10">
    <property type="entry name" value="Dimethylsulfoxide Reductase, domain 2"/>
    <property type="match status" value="1"/>
</dbReference>
<feature type="region of interest" description="Disordered" evidence="4">
    <location>
        <begin position="743"/>
        <end position="777"/>
    </location>
</feature>
<evidence type="ECO:0000259" key="6">
    <source>
        <dbReference type="Pfam" id="PF01568"/>
    </source>
</evidence>
<dbReference type="SUPFAM" id="SSF50692">
    <property type="entry name" value="ADC-like"/>
    <property type="match status" value="1"/>
</dbReference>
<keyword evidence="3" id="KW-0411">Iron-sulfur</keyword>
<proteinExistence type="predicted"/>
<dbReference type="InterPro" id="IPR006657">
    <property type="entry name" value="MoPterin_dinucl-bd_dom"/>
</dbReference>
<evidence type="ECO:0000256" key="4">
    <source>
        <dbReference type="SAM" id="MobiDB-lite"/>
    </source>
</evidence>
<evidence type="ECO:0000313" key="7">
    <source>
        <dbReference type="EMBL" id="TMQ46897.1"/>
    </source>
</evidence>
<evidence type="ECO:0000256" key="1">
    <source>
        <dbReference type="ARBA" id="ARBA00022723"/>
    </source>
</evidence>
<evidence type="ECO:0000256" key="2">
    <source>
        <dbReference type="ARBA" id="ARBA00023004"/>
    </source>
</evidence>
<dbReference type="PANTHER" id="PTHR43105:SF4">
    <property type="entry name" value="PROTEIN YDEP"/>
    <property type="match status" value="1"/>
</dbReference>
<dbReference type="GO" id="GO:0016020">
    <property type="term" value="C:membrane"/>
    <property type="evidence" value="ECO:0007669"/>
    <property type="project" value="TreeGrafter"/>
</dbReference>
<dbReference type="InterPro" id="IPR010046">
    <property type="entry name" value="Mopterin_OxRdtse_a_bac"/>
</dbReference>
<accession>A0A538S686</accession>
<dbReference type="Gene3D" id="3.40.50.740">
    <property type="match status" value="1"/>
</dbReference>
<dbReference type="AlphaFoldDB" id="A0A538S686"/>
<dbReference type="PIRSF" id="PIRSF000144">
    <property type="entry name" value="CbbBc"/>
    <property type="match status" value="1"/>
</dbReference>
<organism evidence="7 8">
    <name type="scientific">Eiseniibacteriota bacterium</name>
    <dbReference type="NCBI Taxonomy" id="2212470"/>
    <lineage>
        <taxon>Bacteria</taxon>
        <taxon>Candidatus Eiseniibacteriota</taxon>
    </lineage>
</organism>
<gene>
    <name evidence="7" type="ORF">E6K72_14530</name>
</gene>
<name>A0A538S686_UNCEI</name>
<keyword evidence="1" id="KW-0479">Metal-binding</keyword>
<dbReference type="Pfam" id="PF01568">
    <property type="entry name" value="Molydop_binding"/>
    <property type="match status" value="1"/>
</dbReference>
<dbReference type="InterPro" id="IPR006656">
    <property type="entry name" value="Mopterin_OxRdtase"/>
</dbReference>
<reference evidence="7 8" key="1">
    <citation type="journal article" date="2019" name="Nat. Microbiol.">
        <title>Mediterranean grassland soil C-N compound turnover is dependent on rainfall and depth, and is mediated by genomically divergent microorganisms.</title>
        <authorList>
            <person name="Diamond S."/>
            <person name="Andeer P.F."/>
            <person name="Li Z."/>
            <person name="Crits-Christoph A."/>
            <person name="Burstein D."/>
            <person name="Anantharaman K."/>
            <person name="Lane K.R."/>
            <person name="Thomas B.C."/>
            <person name="Pan C."/>
            <person name="Northen T.R."/>
            <person name="Banfield J.F."/>
        </authorList>
    </citation>
    <scope>NUCLEOTIDE SEQUENCE [LARGE SCALE GENOMIC DNA]</scope>
    <source>
        <strain evidence="7">WS_2</strain>
    </source>
</reference>
<keyword evidence="2" id="KW-0408">Iron</keyword>
<dbReference type="NCBIfam" id="TIGR01701">
    <property type="entry name" value="Fdhalpha-like"/>
    <property type="match status" value="1"/>
</dbReference>
<feature type="domain" description="Molybdopterin oxidoreductase" evidence="5">
    <location>
        <begin position="113"/>
        <end position="554"/>
    </location>
</feature>
<dbReference type="Proteomes" id="UP000317716">
    <property type="component" value="Unassembled WGS sequence"/>
</dbReference>
<dbReference type="PANTHER" id="PTHR43105">
    <property type="entry name" value="RESPIRATORY NITRATE REDUCTASE"/>
    <property type="match status" value="1"/>
</dbReference>
<dbReference type="SUPFAM" id="SSF53706">
    <property type="entry name" value="Formate dehydrogenase/DMSO reductase, domains 1-3"/>
    <property type="match status" value="1"/>
</dbReference>
<feature type="domain" description="Molybdopterin dinucleotide-binding" evidence="6">
    <location>
        <begin position="636"/>
        <end position="732"/>
    </location>
</feature>
<evidence type="ECO:0000256" key="3">
    <source>
        <dbReference type="ARBA" id="ARBA00023014"/>
    </source>
</evidence>
<dbReference type="GO" id="GO:0030151">
    <property type="term" value="F:molybdenum ion binding"/>
    <property type="evidence" value="ECO:0007669"/>
    <property type="project" value="InterPro"/>
</dbReference>
<sequence length="777" mass="85575">MHSSGGRFRLRDLIPFGPGRHPRPRPFLEMVKVAWENRDNLAYAWRILNHGVCDGCSLGPRGLRDDVISGVHLCMTRLRLLRLNTMGPIPEARLADLPALRALRNEELHPLGRLPYPMIHRAGSERLHRLSWEEALGIIGDELRNVRGERMGFYATSRGIVNETYYAFQKAARLLGSNHVDLCARLCHSASVAGLKDTLGVPAPTCSLKDLIGSDLVVILGSHLANNQPVTMKYLVYAKRKGTRVVVVNPMREPGLERYWVPSDVRSALFGTRLMDDFFQVAVGGDIAFLNGVMKHLIERNWTDREYIARHTTGFDELRAHLEGLAWQSLEETSGLSRADMLRFAEQYARARTAVFVYSMGLTQHRFGVGNVRALVNVALARGMLGREKCGVLPIRGHSGVQGGGECGVDPDKYPGGFEVANDADRRRFEELWGTALPAWKGRRTLQMLEAAHSGEVDFLYSLGGNLLETMPDRAYMNEALGRVRLRVHQDIVLNTSSLLPGAKVILLPAQTRYETPGGGTSTSTERRIRFSPEIVGPRIAEARPEWQIPVEVAIAARPALARLIGWKGTAEIRAEMSRAMPIYAGIETLAREGQSVQWGGERLFADGFARMPGGRARFSAVSLPEVAIPPGKFYLTTRRGKQFNSMAHEPGDLLMGARTRRDVLMNPADAAALDIADGAPIRLRSDVGEWTGVARLAPMKERHLQAYWPEVNVLISRRFDPVSGEPDYNAVVAVEPVGPLTGTTPARVTGPPHVAPVPEPAPAMARADRPPGPGSA</sequence>
<dbReference type="EMBL" id="VBOS01000564">
    <property type="protein sequence ID" value="TMQ46897.1"/>
    <property type="molecule type" value="Genomic_DNA"/>
</dbReference>
<protein>
    <submittedName>
        <fullName evidence="7">FdhF/YdeP family oxidoreductase</fullName>
    </submittedName>
</protein>
<comment type="caution">
    <text evidence="7">The sequence shown here is derived from an EMBL/GenBank/DDBJ whole genome shotgun (WGS) entry which is preliminary data.</text>
</comment>
<evidence type="ECO:0000313" key="8">
    <source>
        <dbReference type="Proteomes" id="UP000317716"/>
    </source>
</evidence>
<dbReference type="GO" id="GO:0051539">
    <property type="term" value="F:4 iron, 4 sulfur cluster binding"/>
    <property type="evidence" value="ECO:0007669"/>
    <property type="project" value="InterPro"/>
</dbReference>
<dbReference type="InterPro" id="IPR050123">
    <property type="entry name" value="Prok_molybdopt-oxidoreductase"/>
</dbReference>
<dbReference type="GO" id="GO:0008863">
    <property type="term" value="F:formate dehydrogenase (NAD+) activity"/>
    <property type="evidence" value="ECO:0007669"/>
    <property type="project" value="InterPro"/>
</dbReference>
<dbReference type="InterPro" id="IPR009010">
    <property type="entry name" value="Asp_de-COase-like_dom_sf"/>
</dbReference>
<evidence type="ECO:0000259" key="5">
    <source>
        <dbReference type="Pfam" id="PF00384"/>
    </source>
</evidence>